<dbReference type="GO" id="GO:0000819">
    <property type="term" value="P:sister chromatid segregation"/>
    <property type="evidence" value="ECO:0007669"/>
    <property type="project" value="TreeGrafter"/>
</dbReference>
<dbReference type="PRINTS" id="PR01158">
    <property type="entry name" value="TOPISMRASEII"/>
</dbReference>
<dbReference type="InterPro" id="IPR001154">
    <property type="entry name" value="TopoII_euk"/>
</dbReference>
<dbReference type="Pfam" id="PF16898">
    <property type="entry name" value="TOPRIM_C"/>
    <property type="match status" value="1"/>
</dbReference>
<evidence type="ECO:0000256" key="8">
    <source>
        <dbReference type="ARBA" id="ARBA00023235"/>
    </source>
</evidence>
<dbReference type="EC" id="5.6.2.2" evidence="3"/>
<evidence type="ECO:0000256" key="6">
    <source>
        <dbReference type="ARBA" id="ARBA00023029"/>
    </source>
</evidence>
<keyword evidence="7" id="KW-0238">DNA-binding</keyword>
<dbReference type="GO" id="GO:0003677">
    <property type="term" value="F:DNA binding"/>
    <property type="evidence" value="ECO:0007669"/>
    <property type="project" value="UniProtKB-KW"/>
</dbReference>
<dbReference type="PRINTS" id="PR00418">
    <property type="entry name" value="TPI2FAMILY"/>
</dbReference>
<dbReference type="SMART" id="SM00434">
    <property type="entry name" value="TOP4c"/>
    <property type="match status" value="1"/>
</dbReference>
<dbReference type="InterPro" id="IPR013760">
    <property type="entry name" value="Topo_IIA-like_dom_sf"/>
</dbReference>
<organism evidence="10">
    <name type="scientific">marine sediment metagenome</name>
    <dbReference type="NCBI Taxonomy" id="412755"/>
    <lineage>
        <taxon>unclassified sequences</taxon>
        <taxon>metagenomes</taxon>
        <taxon>ecological metagenomes</taxon>
    </lineage>
</organism>
<feature type="domain" description="Topo IIA-type catalytic" evidence="9">
    <location>
        <begin position="137"/>
        <end position="256"/>
    </location>
</feature>
<comment type="catalytic activity">
    <reaction evidence="1">
        <text>ATP-dependent breakage, passage and rejoining of double-stranded DNA.</text>
        <dbReference type="EC" id="5.6.2.2"/>
    </reaction>
</comment>
<accession>X0WNX0</accession>
<dbReference type="GO" id="GO:0006265">
    <property type="term" value="P:DNA topological change"/>
    <property type="evidence" value="ECO:0007669"/>
    <property type="project" value="InterPro"/>
</dbReference>
<feature type="non-terminal residue" evidence="10">
    <location>
        <position position="1"/>
    </location>
</feature>
<dbReference type="GO" id="GO:0000712">
    <property type="term" value="P:resolution of meiotic recombination intermediates"/>
    <property type="evidence" value="ECO:0007669"/>
    <property type="project" value="TreeGrafter"/>
</dbReference>
<reference evidence="10" key="1">
    <citation type="journal article" date="2014" name="Front. Microbiol.">
        <title>High frequency of phylogenetically diverse reductive dehalogenase-homologous genes in deep subseafloor sedimentary metagenomes.</title>
        <authorList>
            <person name="Kawai M."/>
            <person name="Futagami T."/>
            <person name="Toyoda A."/>
            <person name="Takaki Y."/>
            <person name="Nishi S."/>
            <person name="Hori S."/>
            <person name="Arai W."/>
            <person name="Tsubouchi T."/>
            <person name="Morono Y."/>
            <person name="Uchiyama I."/>
            <person name="Ito T."/>
            <person name="Fujiyama A."/>
            <person name="Inagaki F."/>
            <person name="Takami H."/>
        </authorList>
    </citation>
    <scope>NUCLEOTIDE SEQUENCE</scope>
    <source>
        <strain evidence="10">Expedition CK06-06</strain>
    </source>
</reference>
<comment type="caution">
    <text evidence="10">The sequence shown here is derived from an EMBL/GenBank/DDBJ whole genome shotgun (WGS) entry which is preliminary data.</text>
</comment>
<keyword evidence="6" id="KW-0799">Topoisomerase</keyword>
<dbReference type="InterPro" id="IPR050634">
    <property type="entry name" value="DNA_Topoisomerase_II"/>
</dbReference>
<dbReference type="InterPro" id="IPR013759">
    <property type="entry name" value="Topo_IIA_B_C"/>
</dbReference>
<dbReference type="GO" id="GO:0005634">
    <property type="term" value="C:nucleus"/>
    <property type="evidence" value="ECO:0007669"/>
    <property type="project" value="TreeGrafter"/>
</dbReference>
<dbReference type="Gene3D" id="3.40.50.670">
    <property type="match status" value="1"/>
</dbReference>
<evidence type="ECO:0000256" key="1">
    <source>
        <dbReference type="ARBA" id="ARBA00000185"/>
    </source>
</evidence>
<dbReference type="GO" id="GO:0003918">
    <property type="term" value="F:DNA topoisomerase type II (double strand cut, ATP-hydrolyzing) activity"/>
    <property type="evidence" value="ECO:0007669"/>
    <property type="project" value="UniProtKB-EC"/>
</dbReference>
<evidence type="ECO:0000259" key="9">
    <source>
        <dbReference type="PROSITE" id="PS52040"/>
    </source>
</evidence>
<dbReference type="SUPFAM" id="SSF56719">
    <property type="entry name" value="Type II DNA topoisomerase"/>
    <property type="match status" value="1"/>
</dbReference>
<name>X0WNX0_9ZZZZ</name>
<evidence type="ECO:0000256" key="3">
    <source>
        <dbReference type="ARBA" id="ARBA00012895"/>
    </source>
</evidence>
<keyword evidence="8" id="KW-0413">Isomerase</keyword>
<dbReference type="InterPro" id="IPR013758">
    <property type="entry name" value="Topo_IIA_A/C_ab"/>
</dbReference>
<dbReference type="PANTHER" id="PTHR10169">
    <property type="entry name" value="DNA TOPOISOMERASE/GYRASE"/>
    <property type="match status" value="1"/>
</dbReference>
<keyword evidence="5" id="KW-0067">ATP-binding</keyword>
<evidence type="ECO:0000256" key="4">
    <source>
        <dbReference type="ARBA" id="ARBA00022741"/>
    </source>
</evidence>
<dbReference type="PANTHER" id="PTHR10169:SF38">
    <property type="entry name" value="DNA TOPOISOMERASE 2"/>
    <property type="match status" value="1"/>
</dbReference>
<dbReference type="PROSITE" id="PS52040">
    <property type="entry name" value="TOPO_IIA"/>
    <property type="match status" value="1"/>
</dbReference>
<feature type="non-terminal residue" evidence="10">
    <location>
        <position position="256"/>
    </location>
</feature>
<dbReference type="Pfam" id="PF00521">
    <property type="entry name" value="DNA_topoisoIV"/>
    <property type="match status" value="1"/>
</dbReference>
<evidence type="ECO:0000256" key="2">
    <source>
        <dbReference type="ARBA" id="ARBA00001946"/>
    </source>
</evidence>
<evidence type="ECO:0000256" key="7">
    <source>
        <dbReference type="ARBA" id="ARBA00023125"/>
    </source>
</evidence>
<keyword evidence="4" id="KW-0547">Nucleotide-binding</keyword>
<dbReference type="InterPro" id="IPR002205">
    <property type="entry name" value="Topo_IIA_dom_A"/>
</dbReference>
<dbReference type="Gene3D" id="3.90.199.10">
    <property type="entry name" value="Topoisomerase II, domain 5"/>
    <property type="match status" value="1"/>
</dbReference>
<sequence length="256" mass="29224">LSIPGFIGFMNTPILKARKGSKELIFYNDGEYNAWKEANDTKGWKVKYYKGLGTSTSKEFKEYFAHKKVVRFSSTGEGSRDAIDMVFNKKRANDRKEWLSGYDRELYLDTNHEEVTYEQFIGREMIHFSKYDCDRSIPNLIDGLKTSLRKILFTAFKRRLTNEIKVAQFSGSVSEISCYHHGEQSLNGAIVGMAQNFVGSNNINLLEPKGQFGTRLQGGEDSASERYIFTQLTKVTRCIFPEADDCVLTYLNDDGT</sequence>
<evidence type="ECO:0000313" key="10">
    <source>
        <dbReference type="EMBL" id="GAG14381.1"/>
    </source>
</evidence>
<protein>
    <recommendedName>
        <fullName evidence="3">DNA topoisomerase (ATP-hydrolyzing)</fullName>
        <ecNumber evidence="3">5.6.2.2</ecNumber>
    </recommendedName>
</protein>
<dbReference type="EMBL" id="BARS01037581">
    <property type="protein sequence ID" value="GAG14381.1"/>
    <property type="molecule type" value="Genomic_DNA"/>
</dbReference>
<dbReference type="GO" id="GO:0005524">
    <property type="term" value="F:ATP binding"/>
    <property type="evidence" value="ECO:0007669"/>
    <property type="project" value="UniProtKB-KW"/>
</dbReference>
<comment type="cofactor">
    <cofactor evidence="2">
        <name>Mg(2+)</name>
        <dbReference type="ChEBI" id="CHEBI:18420"/>
    </cofactor>
</comment>
<gene>
    <name evidence="10" type="ORF">S01H1_57614</name>
</gene>
<dbReference type="AlphaFoldDB" id="X0WNX0"/>
<dbReference type="InterPro" id="IPR031660">
    <property type="entry name" value="TOPRIM_C"/>
</dbReference>
<evidence type="ECO:0000256" key="5">
    <source>
        <dbReference type="ARBA" id="ARBA00022840"/>
    </source>
</evidence>
<proteinExistence type="predicted"/>